<keyword evidence="9" id="KW-1185">Reference proteome</keyword>
<dbReference type="SUPFAM" id="SSF48452">
    <property type="entry name" value="TPR-like"/>
    <property type="match status" value="1"/>
</dbReference>
<dbReference type="PANTHER" id="PTHR35807">
    <property type="entry name" value="TRANSCRIPTIONAL REGULATOR REDD-RELATED"/>
    <property type="match status" value="1"/>
</dbReference>
<dbReference type="InterPro" id="IPR036388">
    <property type="entry name" value="WH-like_DNA-bd_sf"/>
</dbReference>
<dbReference type="EMBL" id="BAAAMR010000047">
    <property type="protein sequence ID" value="GAA2147697.1"/>
    <property type="molecule type" value="Genomic_DNA"/>
</dbReference>
<evidence type="ECO:0000256" key="4">
    <source>
        <dbReference type="ARBA" id="ARBA00023163"/>
    </source>
</evidence>
<dbReference type="SUPFAM" id="SSF52540">
    <property type="entry name" value="P-loop containing nucleoside triphosphate hydrolases"/>
    <property type="match status" value="1"/>
</dbReference>
<dbReference type="InterPro" id="IPR001867">
    <property type="entry name" value="OmpR/PhoB-type_DNA-bd"/>
</dbReference>
<evidence type="ECO:0000313" key="9">
    <source>
        <dbReference type="Proteomes" id="UP001501020"/>
    </source>
</evidence>
<dbReference type="Proteomes" id="UP001501020">
    <property type="component" value="Unassembled WGS sequence"/>
</dbReference>
<dbReference type="SMART" id="SM01043">
    <property type="entry name" value="BTAD"/>
    <property type="match status" value="1"/>
</dbReference>
<dbReference type="PRINTS" id="PR00364">
    <property type="entry name" value="DISEASERSIST"/>
</dbReference>
<dbReference type="PANTHER" id="PTHR35807:SF1">
    <property type="entry name" value="TRANSCRIPTIONAL REGULATOR REDD"/>
    <property type="match status" value="1"/>
</dbReference>
<evidence type="ECO:0000256" key="1">
    <source>
        <dbReference type="ARBA" id="ARBA00005820"/>
    </source>
</evidence>
<feature type="domain" description="OmpR/PhoB-type" evidence="7">
    <location>
        <begin position="1"/>
        <end position="88"/>
    </location>
</feature>
<proteinExistence type="inferred from homology"/>
<comment type="similarity">
    <text evidence="1">Belongs to the AfsR/DnrI/RedD regulatory family.</text>
</comment>
<dbReference type="InterPro" id="IPR011990">
    <property type="entry name" value="TPR-like_helical_dom_sf"/>
</dbReference>
<dbReference type="Pfam" id="PF00486">
    <property type="entry name" value="Trans_reg_C"/>
    <property type="match status" value="1"/>
</dbReference>
<comment type="caution">
    <text evidence="8">The sequence shown here is derived from an EMBL/GenBank/DDBJ whole genome shotgun (WGS) entry which is preliminary data.</text>
</comment>
<dbReference type="InterPro" id="IPR016032">
    <property type="entry name" value="Sig_transdc_resp-reg_C-effctor"/>
</dbReference>
<dbReference type="InterPro" id="IPR002182">
    <property type="entry name" value="NB-ARC"/>
</dbReference>
<sequence length="603" mass="65861">MRILGPVELWDNADRVELRGSKLRTFLTALVLAHGRVVSDQTLVEMLWEDAPPATAQAQIQTYASRLRGLLGDGAVVDRHRPGYRLHIEHADVDLTRFEGLAAEGRAALADRRVEAAARSLSGALALWRGEALTGVTDFLADLERPRLEEARLAVLEDRVEADLALGRHAGLVPELTAVVTAHPLRERSRAQLMLALYRCGRNADALASFQDYRRFLADELGIDPSAELQDLQQAILSDRHTLLAPSASTSRPAPAPPVTRLPAPPADFTGRDAAVDRARTLLADAGAPRVCAITGMGGVGKTALALRVAHQVADAYPDGQIHVDLQGSSRPLEAAEALTRLLRTLGAPAADLPHGAEELTRYYRDRLAGRRVLIVLDDAAGERQIRPLLPGVPGCGVLLTGRTRLAALEGADRISLQPFEPAEAVELLARHTCPERAAAEPRALPLIAERCGFLPLAIRACGARLVGHPHWPLSRLADRLADPHWLLDELRVADLDVQATLALGYRRLPADLRRALRLLSLLSTPEFSLWIASVLLDRPLTETRAQVEELVEAYLLEVPAERPDTYRFHRLVHAVARERALTEETPRLRAAAIRRVDLALTA</sequence>
<dbReference type="Gene3D" id="1.25.40.10">
    <property type="entry name" value="Tetratricopeptide repeat domain"/>
    <property type="match status" value="1"/>
</dbReference>
<keyword evidence="3 5" id="KW-0238">DNA-binding</keyword>
<dbReference type="Gene3D" id="3.40.50.300">
    <property type="entry name" value="P-loop containing nucleotide triphosphate hydrolases"/>
    <property type="match status" value="1"/>
</dbReference>
<dbReference type="CDD" id="cd15831">
    <property type="entry name" value="BTAD"/>
    <property type="match status" value="1"/>
</dbReference>
<dbReference type="Gene3D" id="1.10.10.10">
    <property type="entry name" value="Winged helix-like DNA-binding domain superfamily/Winged helix DNA-binding domain"/>
    <property type="match status" value="1"/>
</dbReference>
<dbReference type="InterPro" id="IPR027417">
    <property type="entry name" value="P-loop_NTPase"/>
</dbReference>
<accession>A0ABN2ZUR8</accession>
<dbReference type="Pfam" id="PF00931">
    <property type="entry name" value="NB-ARC"/>
    <property type="match status" value="1"/>
</dbReference>
<dbReference type="InterPro" id="IPR005158">
    <property type="entry name" value="BTAD"/>
</dbReference>
<protein>
    <recommendedName>
        <fullName evidence="7">OmpR/PhoB-type domain-containing protein</fullName>
    </recommendedName>
</protein>
<keyword evidence="4" id="KW-0804">Transcription</keyword>
<reference evidence="8 9" key="1">
    <citation type="journal article" date="2019" name="Int. J. Syst. Evol. Microbiol.">
        <title>The Global Catalogue of Microorganisms (GCM) 10K type strain sequencing project: providing services to taxonomists for standard genome sequencing and annotation.</title>
        <authorList>
            <consortium name="The Broad Institute Genomics Platform"/>
            <consortium name="The Broad Institute Genome Sequencing Center for Infectious Disease"/>
            <person name="Wu L."/>
            <person name="Ma J."/>
        </authorList>
    </citation>
    <scope>NUCLEOTIDE SEQUENCE [LARGE SCALE GENOMIC DNA]</scope>
    <source>
        <strain evidence="8 9">JCM 13850</strain>
    </source>
</reference>
<feature type="DNA-binding region" description="OmpR/PhoB-type" evidence="5">
    <location>
        <begin position="1"/>
        <end position="88"/>
    </location>
</feature>
<dbReference type="PROSITE" id="PS51755">
    <property type="entry name" value="OMPR_PHOB"/>
    <property type="match status" value="1"/>
</dbReference>
<evidence type="ECO:0000256" key="6">
    <source>
        <dbReference type="SAM" id="MobiDB-lite"/>
    </source>
</evidence>
<dbReference type="InterPro" id="IPR051677">
    <property type="entry name" value="AfsR-DnrI-RedD_regulator"/>
</dbReference>
<evidence type="ECO:0000256" key="2">
    <source>
        <dbReference type="ARBA" id="ARBA00023015"/>
    </source>
</evidence>
<evidence type="ECO:0000256" key="5">
    <source>
        <dbReference type="PROSITE-ProRule" id="PRU01091"/>
    </source>
</evidence>
<organism evidence="8 9">
    <name type="scientific">Actinomadura napierensis</name>
    <dbReference type="NCBI Taxonomy" id="267854"/>
    <lineage>
        <taxon>Bacteria</taxon>
        <taxon>Bacillati</taxon>
        <taxon>Actinomycetota</taxon>
        <taxon>Actinomycetes</taxon>
        <taxon>Streptosporangiales</taxon>
        <taxon>Thermomonosporaceae</taxon>
        <taxon>Actinomadura</taxon>
    </lineage>
</organism>
<keyword evidence="2" id="KW-0805">Transcription regulation</keyword>
<evidence type="ECO:0000256" key="3">
    <source>
        <dbReference type="ARBA" id="ARBA00023125"/>
    </source>
</evidence>
<name>A0ABN2ZUR8_9ACTN</name>
<feature type="region of interest" description="Disordered" evidence="6">
    <location>
        <begin position="246"/>
        <end position="268"/>
    </location>
</feature>
<dbReference type="Pfam" id="PF03704">
    <property type="entry name" value="BTAD"/>
    <property type="match status" value="1"/>
</dbReference>
<feature type="compositionally biased region" description="Pro residues" evidence="6">
    <location>
        <begin position="254"/>
        <end position="266"/>
    </location>
</feature>
<dbReference type="SUPFAM" id="SSF46894">
    <property type="entry name" value="C-terminal effector domain of the bipartite response regulators"/>
    <property type="match status" value="1"/>
</dbReference>
<evidence type="ECO:0000259" key="7">
    <source>
        <dbReference type="PROSITE" id="PS51755"/>
    </source>
</evidence>
<gene>
    <name evidence="8" type="ORF">GCM10009727_50060</name>
</gene>
<evidence type="ECO:0000313" key="8">
    <source>
        <dbReference type="EMBL" id="GAA2147697.1"/>
    </source>
</evidence>
<dbReference type="SMART" id="SM00862">
    <property type="entry name" value="Trans_reg_C"/>
    <property type="match status" value="1"/>
</dbReference>